<gene>
    <name evidence="2" type="ORF">CH330_08900</name>
</gene>
<protein>
    <recommendedName>
        <fullName evidence="1">FlgD/Vpr Ig-like domain-containing protein</fullName>
    </recommendedName>
</protein>
<dbReference type="Proteomes" id="UP000215559">
    <property type="component" value="Unassembled WGS sequence"/>
</dbReference>
<dbReference type="EMBL" id="NOZP01000166">
    <property type="protein sequence ID" value="OYD14316.1"/>
    <property type="molecule type" value="Genomic_DNA"/>
</dbReference>
<comment type="caution">
    <text evidence="2">The sequence shown here is derived from an EMBL/GenBank/DDBJ whole genome shotgun (WGS) entry which is preliminary data.</text>
</comment>
<dbReference type="InterPro" id="IPR025965">
    <property type="entry name" value="FlgD/Vpr_Ig-like"/>
</dbReference>
<dbReference type="Gene3D" id="2.60.40.4070">
    <property type="match status" value="1"/>
</dbReference>
<evidence type="ECO:0000313" key="2">
    <source>
        <dbReference type="EMBL" id="OYD14316.1"/>
    </source>
</evidence>
<dbReference type="Pfam" id="PF13860">
    <property type="entry name" value="FlgD_ig"/>
    <property type="match status" value="1"/>
</dbReference>
<feature type="domain" description="FlgD/Vpr Ig-like" evidence="1">
    <location>
        <begin position="270"/>
        <end position="325"/>
    </location>
</feature>
<evidence type="ECO:0000313" key="3">
    <source>
        <dbReference type="Proteomes" id="UP000215559"/>
    </source>
</evidence>
<name>A0A235BQ54_UNCW3</name>
<evidence type="ECO:0000259" key="1">
    <source>
        <dbReference type="Pfam" id="PF13860"/>
    </source>
</evidence>
<organism evidence="2 3">
    <name type="scientific">candidate division WOR-3 bacterium JGI_Cruoil_03_51_56</name>
    <dbReference type="NCBI Taxonomy" id="1973747"/>
    <lineage>
        <taxon>Bacteria</taxon>
        <taxon>Bacteria division WOR-3</taxon>
    </lineage>
</organism>
<proteinExistence type="predicted"/>
<sequence>MNKRNYQHLVVLAMLVLPVLLFALAPPIPIAPLPGTKSRNTKQELIVDCPAEAEMLNFQLFNAESAIDEPIAEIYTPYYSWLVPEDNIIPGPLPAELQPGEYLWTCRARYDDVWSDFFRPYWNFEVTRDQPPDGDGVVKQLPEPPTPVAPTPGTKMQEPNVILEVRAPAEFELFHFRVKYQPNGMMVCETYTEEPTWNVPFMMPVEPGTYEWSCRGYNSGVWSYWFTPWWTFEIGQSAKGTMGEPSGLEHIRLSAEPNPCGPVGTKLCFNLSRTARVSAAVYNPAGKLVRSLATSELLGPGICHMAWNGTDEAGKQVGTGTYLCRILTDDSGHVVKIIKSR</sequence>
<accession>A0A235BQ54</accession>
<reference evidence="2 3" key="1">
    <citation type="submission" date="2017-07" db="EMBL/GenBank/DDBJ databases">
        <title>Recovery of genomes from metagenomes via a dereplication, aggregation, and scoring strategy.</title>
        <authorList>
            <person name="Sieber C.M."/>
            <person name="Probst A.J."/>
            <person name="Sharrar A."/>
            <person name="Thomas B.C."/>
            <person name="Hess M."/>
            <person name="Tringe S.G."/>
            <person name="Banfield J.F."/>
        </authorList>
    </citation>
    <scope>NUCLEOTIDE SEQUENCE [LARGE SCALE GENOMIC DNA]</scope>
    <source>
        <strain evidence="2">JGI_Cruoil_03_51_56</strain>
    </source>
</reference>
<dbReference type="AlphaFoldDB" id="A0A235BQ54"/>